<name>A0A1F7RWH7_9BACT</name>
<dbReference type="InterPro" id="IPR029063">
    <property type="entry name" value="SAM-dependent_MTases_sf"/>
</dbReference>
<keyword evidence="3" id="KW-0489">Methyltransferase</keyword>
<dbReference type="GO" id="GO:0003677">
    <property type="term" value="F:DNA binding"/>
    <property type="evidence" value="ECO:0007669"/>
    <property type="project" value="InterPro"/>
</dbReference>
<feature type="domain" description="DNA methylase adenine-specific" evidence="7">
    <location>
        <begin position="323"/>
        <end position="488"/>
    </location>
</feature>
<dbReference type="GO" id="GO:0009007">
    <property type="term" value="F:site-specific DNA-methyltransferase (adenine-specific) activity"/>
    <property type="evidence" value="ECO:0007669"/>
    <property type="project" value="UniProtKB-EC"/>
</dbReference>
<dbReference type="GO" id="GO:0008170">
    <property type="term" value="F:N-methyltransferase activity"/>
    <property type="evidence" value="ECO:0007669"/>
    <property type="project" value="InterPro"/>
</dbReference>
<protein>
    <recommendedName>
        <fullName evidence="2">site-specific DNA-methyltransferase (adenine-specific)</fullName>
        <ecNumber evidence="2">2.1.1.72</ecNumber>
    </recommendedName>
</protein>
<comment type="caution">
    <text evidence="9">The sequence shown here is derived from an EMBL/GenBank/DDBJ whole genome shotgun (WGS) entry which is preliminary data.</text>
</comment>
<evidence type="ECO:0000256" key="2">
    <source>
        <dbReference type="ARBA" id="ARBA00011900"/>
    </source>
</evidence>
<comment type="similarity">
    <text evidence="1">Belongs to the N(4)/N(6)-methyltransferase family.</text>
</comment>
<dbReference type="PROSITE" id="PS51450">
    <property type="entry name" value="LRR"/>
    <property type="match status" value="1"/>
</dbReference>
<dbReference type="SUPFAM" id="SSF53335">
    <property type="entry name" value="S-adenosyl-L-methionine-dependent methyltransferases"/>
    <property type="match status" value="1"/>
</dbReference>
<dbReference type="Gene3D" id="3.40.50.150">
    <property type="entry name" value="Vaccinia Virus protein VP39"/>
    <property type="match status" value="1"/>
</dbReference>
<accession>A0A1F7RWH7</accession>
<dbReference type="InterPro" id="IPR011639">
    <property type="entry name" value="MethylTrfase_TaqI-like_dom"/>
</dbReference>
<reference evidence="9 10" key="1">
    <citation type="journal article" date="2016" name="Nat. Commun.">
        <title>Thousands of microbial genomes shed light on interconnected biogeochemical processes in an aquifer system.</title>
        <authorList>
            <person name="Anantharaman K."/>
            <person name="Brown C.T."/>
            <person name="Hug L.A."/>
            <person name="Sharon I."/>
            <person name="Castelle C.J."/>
            <person name="Probst A.J."/>
            <person name="Thomas B.C."/>
            <person name="Singh A."/>
            <person name="Wilkins M.J."/>
            <person name="Karaoz U."/>
            <person name="Brodie E.L."/>
            <person name="Williams K.H."/>
            <person name="Hubbard S.S."/>
            <person name="Banfield J.F."/>
        </authorList>
    </citation>
    <scope>NUCLEOTIDE SEQUENCE [LARGE SCALE GENOMIC DNA]</scope>
</reference>
<dbReference type="InterPro" id="IPR050953">
    <property type="entry name" value="N4_N6_ade-DNA_methylase"/>
</dbReference>
<keyword evidence="5" id="KW-0949">S-adenosyl-L-methionine</keyword>
<gene>
    <name evidence="9" type="ORF">A2161_21335</name>
</gene>
<dbReference type="PANTHER" id="PTHR33841">
    <property type="entry name" value="DNA METHYLTRANSFERASE YEEA-RELATED"/>
    <property type="match status" value="1"/>
</dbReference>
<evidence type="ECO:0000313" key="10">
    <source>
        <dbReference type="Proteomes" id="UP000179266"/>
    </source>
</evidence>
<evidence type="ECO:0000256" key="6">
    <source>
        <dbReference type="ARBA" id="ARBA00047942"/>
    </source>
</evidence>
<dbReference type="EMBL" id="MGDD01000190">
    <property type="protein sequence ID" value="OGL45207.1"/>
    <property type="molecule type" value="Genomic_DNA"/>
</dbReference>
<comment type="catalytic activity">
    <reaction evidence="6">
        <text>a 2'-deoxyadenosine in DNA + S-adenosyl-L-methionine = an N(6)-methyl-2'-deoxyadenosine in DNA + S-adenosyl-L-homocysteine + H(+)</text>
        <dbReference type="Rhea" id="RHEA:15197"/>
        <dbReference type="Rhea" id="RHEA-COMP:12418"/>
        <dbReference type="Rhea" id="RHEA-COMP:12419"/>
        <dbReference type="ChEBI" id="CHEBI:15378"/>
        <dbReference type="ChEBI" id="CHEBI:57856"/>
        <dbReference type="ChEBI" id="CHEBI:59789"/>
        <dbReference type="ChEBI" id="CHEBI:90615"/>
        <dbReference type="ChEBI" id="CHEBI:90616"/>
        <dbReference type="EC" id="2.1.1.72"/>
    </reaction>
</comment>
<evidence type="ECO:0000256" key="3">
    <source>
        <dbReference type="ARBA" id="ARBA00022603"/>
    </source>
</evidence>
<feature type="non-terminal residue" evidence="9">
    <location>
        <position position="960"/>
    </location>
</feature>
<dbReference type="AlphaFoldDB" id="A0A1F7RWH7"/>
<proteinExistence type="inferred from homology"/>
<evidence type="ECO:0000259" key="8">
    <source>
        <dbReference type="Pfam" id="PF07669"/>
    </source>
</evidence>
<evidence type="ECO:0000256" key="4">
    <source>
        <dbReference type="ARBA" id="ARBA00022679"/>
    </source>
</evidence>
<evidence type="ECO:0000256" key="1">
    <source>
        <dbReference type="ARBA" id="ARBA00006594"/>
    </source>
</evidence>
<dbReference type="GO" id="GO:0032259">
    <property type="term" value="P:methylation"/>
    <property type="evidence" value="ECO:0007669"/>
    <property type="project" value="UniProtKB-KW"/>
</dbReference>
<dbReference type="PRINTS" id="PR00507">
    <property type="entry name" value="N12N6MTFRASE"/>
</dbReference>
<sequence>MKDVLSDIFTRCLAVIQTGKYNCLSIQNITPIEDNQTLNAPVGTALILGSDDQKKEPLAIIAITSPKLTTDHPGLLALVVRRAQAYKASYFITWTLRDAALWKTPRLGTPTERSYIEKLRDYEDNYEISRDAENQIFCEPVRLRILNIGQNLISDLENLFKNQALELVRIDATYFVQRIIDSVHELLPIVTDSLHMRFSADLDFRSKFTQWAVSHNIAGSPADRDFSLSIARQIIYRLLGKILFYQSLRRVARQLPALDLTGIDSSQILSTLRRDFAEALKIDYHAVFAEDVPDTITWPTEATKRLAALIHDFNTRDFSNLPQDVVGTVFERLIPPEERHLLGQYFTSEPLCDLGITFCVLSPHSLVADVTCGTGTFLIRAYDRKRWLGNHDHAAQLAELWGIDIAPFPAELAVINLFRQNLTAASNFPRIVCQDIFAIKPGDKLPFPPLKMNIANPEQVDEPIPQFDAIIGNFPYVGANQIEQKDKNYLNFIRYTLIEAWLEKYPELFYYPSKHEQTLFESSIADGKHNDSNRNRLKLRISTYADLYVYIFFQAARFLKSGGRMGIITSNAWIDVNYGYELQKFLCNQFKIVAILESRCEPWFTEASVNTVFTIVERCEDQKARDMNLVKFVKVKKQLAELVPADPEIEPLSRWKHLRKLTEGIENAGHKYARTVPLGVITEEDENFRIRVCRQGELHEELQHESKTVKWGKYLRAPEIFLNLIKNGYFCLLRDIAVPMRGGTTRINEFFHTTPQVAESFAIETEYLLPLIKSPKDSIRILIDVEELELRIFVCRRSKEKLKELGHKGALKYVEWGEKQTYSRGEFKGLNWPDGTWLVNRQPGWYALPSTETNSGQVFFSQSIGERHMHRYCNKQIIPDCTHYYFVPNKDIEDKILSALLNSSVCALSSEIFGRVTLGDGVLSIKVEDARDYLLVPDLRKSTFEQKKRLTDAFDALCTR</sequence>
<feature type="domain" description="Type II methyltransferase M.TaqI-like" evidence="8">
    <location>
        <begin position="542"/>
        <end position="597"/>
    </location>
</feature>
<dbReference type="GO" id="GO:0006304">
    <property type="term" value="P:DNA modification"/>
    <property type="evidence" value="ECO:0007669"/>
    <property type="project" value="InterPro"/>
</dbReference>
<evidence type="ECO:0000313" key="9">
    <source>
        <dbReference type="EMBL" id="OGL45207.1"/>
    </source>
</evidence>
<dbReference type="Pfam" id="PF07669">
    <property type="entry name" value="Eco57I"/>
    <property type="match status" value="1"/>
</dbReference>
<organism evidence="9 10">
    <name type="scientific">Candidatus Schekmanbacteria bacterium RBG_13_48_7</name>
    <dbReference type="NCBI Taxonomy" id="1817878"/>
    <lineage>
        <taxon>Bacteria</taxon>
        <taxon>Candidatus Schekmaniibacteriota</taxon>
    </lineage>
</organism>
<dbReference type="EC" id="2.1.1.72" evidence="2"/>
<dbReference type="PANTHER" id="PTHR33841:SF5">
    <property type="entry name" value="DNA METHYLASE (MODIFICATION METHYLASE) (METHYLTRANSFERASE)-RELATED"/>
    <property type="match status" value="1"/>
</dbReference>
<dbReference type="CDD" id="cd02440">
    <property type="entry name" value="AdoMet_MTases"/>
    <property type="match status" value="1"/>
</dbReference>
<dbReference type="InterPro" id="IPR003356">
    <property type="entry name" value="DNA_methylase_A-5"/>
</dbReference>
<dbReference type="Pfam" id="PF02384">
    <property type="entry name" value="N6_Mtase"/>
    <property type="match status" value="1"/>
</dbReference>
<evidence type="ECO:0000256" key="5">
    <source>
        <dbReference type="ARBA" id="ARBA00022691"/>
    </source>
</evidence>
<evidence type="ECO:0000259" key="7">
    <source>
        <dbReference type="Pfam" id="PF02384"/>
    </source>
</evidence>
<dbReference type="Proteomes" id="UP000179266">
    <property type="component" value="Unassembled WGS sequence"/>
</dbReference>
<dbReference type="InterPro" id="IPR001611">
    <property type="entry name" value="Leu-rich_rpt"/>
</dbReference>
<keyword evidence="4" id="KW-0808">Transferase</keyword>